<dbReference type="Proteomes" id="UP000257317">
    <property type="component" value="Unassembled WGS sequence"/>
</dbReference>
<dbReference type="PANTHER" id="PTHR37314">
    <property type="entry name" value="SLR0142 PROTEIN"/>
    <property type="match status" value="1"/>
</dbReference>
<feature type="transmembrane region" description="Helical" evidence="1">
    <location>
        <begin position="207"/>
        <end position="225"/>
    </location>
</feature>
<protein>
    <submittedName>
        <fullName evidence="2">Membrane protein</fullName>
    </submittedName>
</protein>
<sequence length="238" mass="26575">MTLFAKIKGLFTEKKPSESRLLACALTFSGGFVDCYTFVQRGHTLSAEQTANVIFFGESLVNDNLEGMFTRGSTFLAFSIGLLMVGLFHKYVKNNYWRVFCLFPILLVCLIVSFLPASVPNYLIVPAISFSLALQNASFSKIEGMTYSNAFTTGNLSNSVIAWSAYFFGAEKVKGTAARNYMWLVIAFTLGAIVSACLQRLMHLHTILIGAIIISIINLTYIYMLKHRRNYNFKGNND</sequence>
<feature type="transmembrane region" description="Helical" evidence="1">
    <location>
        <begin position="181"/>
        <end position="201"/>
    </location>
</feature>
<dbReference type="AlphaFoldDB" id="A0A2Z6TG75"/>
<reference evidence="3" key="1">
    <citation type="submission" date="2018-03" db="EMBL/GenBank/DDBJ databases">
        <title>New taxa in the Lactobacillus gasseri group.</title>
        <authorList>
            <person name="Tanizawa Y."/>
            <person name="Tohno M."/>
            <person name="Endo A."/>
            <person name="Arita M."/>
        </authorList>
    </citation>
    <scope>NUCLEOTIDE SEQUENCE [LARGE SCALE GENOMIC DNA]</scope>
    <source>
        <strain evidence="3">DSM 24759</strain>
    </source>
</reference>
<keyword evidence="1" id="KW-0812">Transmembrane</keyword>
<feature type="transmembrane region" description="Helical" evidence="1">
    <location>
        <begin position="95"/>
        <end position="115"/>
    </location>
</feature>
<dbReference type="OrthoDB" id="7057004at2"/>
<dbReference type="PANTHER" id="PTHR37314:SF4">
    <property type="entry name" value="UPF0700 TRANSMEMBRANE PROTEIN YOAK"/>
    <property type="match status" value="1"/>
</dbReference>
<keyword evidence="3" id="KW-1185">Reference proteome</keyword>
<proteinExistence type="predicted"/>
<feature type="transmembrane region" description="Helical" evidence="1">
    <location>
        <begin position="21"/>
        <end position="39"/>
    </location>
</feature>
<comment type="caution">
    <text evidence="2">The sequence shown here is derived from an EMBL/GenBank/DDBJ whole genome shotgun (WGS) entry which is preliminary data.</text>
</comment>
<keyword evidence="1" id="KW-0472">Membrane</keyword>
<feature type="transmembrane region" description="Helical" evidence="1">
    <location>
        <begin position="68"/>
        <end position="88"/>
    </location>
</feature>
<dbReference type="Pfam" id="PF06912">
    <property type="entry name" value="DUF1275"/>
    <property type="match status" value="1"/>
</dbReference>
<name>A0A2Z6TG75_9LACO</name>
<dbReference type="RefSeq" id="WP_117118398.1">
    <property type="nucleotide sequence ID" value="NZ_BFBY01000006.1"/>
</dbReference>
<keyword evidence="1" id="KW-1133">Transmembrane helix</keyword>
<dbReference type="InterPro" id="IPR010699">
    <property type="entry name" value="DUF1275"/>
</dbReference>
<evidence type="ECO:0000256" key="1">
    <source>
        <dbReference type="SAM" id="Phobius"/>
    </source>
</evidence>
<dbReference type="EMBL" id="BFBY01000006">
    <property type="protein sequence ID" value="GBG05072.1"/>
    <property type="molecule type" value="Genomic_DNA"/>
</dbReference>
<evidence type="ECO:0000313" key="2">
    <source>
        <dbReference type="EMBL" id="GBG05072.1"/>
    </source>
</evidence>
<organism evidence="2 3">
    <name type="scientific">Lactobacillus rodentium</name>
    <dbReference type="NCBI Taxonomy" id="947835"/>
    <lineage>
        <taxon>Bacteria</taxon>
        <taxon>Bacillati</taxon>
        <taxon>Bacillota</taxon>
        <taxon>Bacilli</taxon>
        <taxon>Lactobacillales</taxon>
        <taxon>Lactobacillaceae</taxon>
        <taxon>Lactobacillus</taxon>
    </lineage>
</organism>
<accession>A0A2Z6TG75</accession>
<gene>
    <name evidence="2" type="ORF">LrDSM24759_09860</name>
</gene>
<evidence type="ECO:0000313" key="3">
    <source>
        <dbReference type="Proteomes" id="UP000257317"/>
    </source>
</evidence>